<accession>A0A919E474</accession>
<organism evidence="1 2">
    <name type="scientific">Streptomyces spiralis</name>
    <dbReference type="NCBI Taxonomy" id="66376"/>
    <lineage>
        <taxon>Bacteria</taxon>
        <taxon>Bacillati</taxon>
        <taxon>Actinomycetota</taxon>
        <taxon>Actinomycetes</taxon>
        <taxon>Kitasatosporales</taxon>
        <taxon>Streptomycetaceae</taxon>
        <taxon>Streptomyces</taxon>
    </lineage>
</organism>
<dbReference type="EMBL" id="BNBC01000060">
    <property type="protein sequence ID" value="GHF11303.1"/>
    <property type="molecule type" value="Genomic_DNA"/>
</dbReference>
<evidence type="ECO:0000313" key="1">
    <source>
        <dbReference type="EMBL" id="GHF11303.1"/>
    </source>
</evidence>
<keyword evidence="2" id="KW-1185">Reference proteome</keyword>
<dbReference type="Proteomes" id="UP000641386">
    <property type="component" value="Unassembled WGS sequence"/>
</dbReference>
<dbReference type="AlphaFoldDB" id="A0A919E474"/>
<name>A0A919E474_9ACTN</name>
<comment type="caution">
    <text evidence="1">The sequence shown here is derived from an EMBL/GenBank/DDBJ whole genome shotgun (WGS) entry which is preliminary data.</text>
</comment>
<sequence length="114" mass="12275">MPPTPVASMYLNAMRVARLRPAFLILGGMATDLFAPEPYMGLPLLAAAPLVVGVVLHTRAGIGVAAAACVASVAIRGGPTVSARTTWSCWRYRVRRQSDRRQTLRSERNPSSAR</sequence>
<reference evidence="1" key="2">
    <citation type="submission" date="2020-09" db="EMBL/GenBank/DDBJ databases">
        <authorList>
            <person name="Sun Q."/>
            <person name="Ohkuma M."/>
        </authorList>
    </citation>
    <scope>NUCLEOTIDE SEQUENCE</scope>
    <source>
        <strain evidence="1">JCM 3302</strain>
    </source>
</reference>
<reference evidence="1" key="1">
    <citation type="journal article" date="2014" name="Int. J. Syst. Evol. Microbiol.">
        <title>Complete genome sequence of Corynebacterium casei LMG S-19264T (=DSM 44701T), isolated from a smear-ripened cheese.</title>
        <authorList>
            <consortium name="US DOE Joint Genome Institute (JGI-PGF)"/>
            <person name="Walter F."/>
            <person name="Albersmeier A."/>
            <person name="Kalinowski J."/>
            <person name="Ruckert C."/>
        </authorList>
    </citation>
    <scope>NUCLEOTIDE SEQUENCE</scope>
    <source>
        <strain evidence="1">JCM 3302</strain>
    </source>
</reference>
<proteinExistence type="predicted"/>
<evidence type="ECO:0000313" key="2">
    <source>
        <dbReference type="Proteomes" id="UP000641386"/>
    </source>
</evidence>
<gene>
    <name evidence="1" type="ORF">GCM10014715_78690</name>
</gene>
<protein>
    <submittedName>
        <fullName evidence="1">Uncharacterized protein</fullName>
    </submittedName>
</protein>